<sequence length="442" mass="50318">MFLALLILPRLSKGLTLHPLVLTQALMFQGPILFEDLAVYFSQEECVTLHPAQMSLSRDATKECLEDAALMGEEGKPEINQQLSLESMELDELALEKYPIAAPLVPYPEKFSEDGVGNPEGKILSGTPTCKRRVISLLVTIENHTPLVELSEYLGTNTLSEILDSSWEGAKNVYKCPECDQNFSDHSYLVLHQKVHSGEKKHKCGDCGKIFNHRANLRTHRRIHTGEKPYKCAKCSASFRQHSHLSRHMNSHVKEKPYTCSICGRGFMWLPGLAQHQKSHSAEKAYESTNRDKHFNEKPNLALPEETFISGPQYQHTKCLKSFRQSSYPALSEKSHDEDFERCSDDGDNFFSFSKFKPLQCPDCDMTFPCFSELISHQNIHTEERPYTCKTCEKSFALDSELACHQKSHMVEETFKCTVCGKSFRSNLHLITHKRTHIKNTT</sequence>
<keyword evidence="5" id="KW-0479">Metal-binding</keyword>
<evidence type="ECO:0000313" key="16">
    <source>
        <dbReference type="Ensembl" id="ENSPANP00000057088.1"/>
    </source>
</evidence>
<dbReference type="InterPro" id="IPR001909">
    <property type="entry name" value="KRAB"/>
</dbReference>
<name>A0A8I5NF21_PAPAN</name>
<dbReference type="FunFam" id="3.30.160.60:FF:000951">
    <property type="entry name" value="Zinc finger protein 8"/>
    <property type="match status" value="1"/>
</dbReference>
<dbReference type="GO" id="GO:0008270">
    <property type="term" value="F:zinc ion binding"/>
    <property type="evidence" value="ECO:0007669"/>
    <property type="project" value="UniProtKB-KW"/>
</dbReference>
<dbReference type="GO" id="GO:0000977">
    <property type="term" value="F:RNA polymerase II transcription regulatory region sequence-specific DNA binding"/>
    <property type="evidence" value="ECO:0007669"/>
    <property type="project" value="TreeGrafter"/>
</dbReference>
<feature type="domain" description="C2H2-type" evidence="15">
    <location>
        <begin position="258"/>
        <end position="285"/>
    </location>
</feature>
<evidence type="ECO:0000259" key="15">
    <source>
        <dbReference type="PROSITE" id="PS50157"/>
    </source>
</evidence>
<dbReference type="PROSITE" id="PS50157">
    <property type="entry name" value="ZINC_FINGER_C2H2_2"/>
    <property type="match status" value="7"/>
</dbReference>
<dbReference type="Pfam" id="PF13912">
    <property type="entry name" value="zf-C2H2_6"/>
    <property type="match status" value="1"/>
</dbReference>
<proteinExistence type="inferred from homology"/>
<keyword evidence="4" id="KW-1017">Isopeptide bond</keyword>
<dbReference type="Ensembl" id="ENSPANT00000068084.1">
    <property type="protein sequence ID" value="ENSPANP00000057088.1"/>
    <property type="gene ID" value="ENSPANG00000038744.1"/>
</dbReference>
<evidence type="ECO:0000256" key="13">
    <source>
        <dbReference type="ARBA" id="ARBA00023242"/>
    </source>
</evidence>
<evidence type="ECO:0000256" key="2">
    <source>
        <dbReference type="ARBA" id="ARBA00004123"/>
    </source>
</evidence>
<keyword evidence="6" id="KW-0677">Repeat</keyword>
<reference evidence="16" key="1">
    <citation type="submission" date="2025-08" db="UniProtKB">
        <authorList>
            <consortium name="Ensembl"/>
        </authorList>
    </citation>
    <scope>IDENTIFICATION</scope>
</reference>
<evidence type="ECO:0000256" key="9">
    <source>
        <dbReference type="ARBA" id="ARBA00022843"/>
    </source>
</evidence>
<evidence type="ECO:0000256" key="4">
    <source>
        <dbReference type="ARBA" id="ARBA00022499"/>
    </source>
</evidence>
<evidence type="ECO:0000256" key="6">
    <source>
        <dbReference type="ARBA" id="ARBA00022737"/>
    </source>
</evidence>
<dbReference type="InterPro" id="IPR036236">
    <property type="entry name" value="Znf_C2H2_sf"/>
</dbReference>
<feature type="domain" description="C2H2-type" evidence="15">
    <location>
        <begin position="415"/>
        <end position="442"/>
    </location>
</feature>
<dbReference type="CDD" id="cd07765">
    <property type="entry name" value="KRAB_A-box"/>
    <property type="match status" value="1"/>
</dbReference>
<dbReference type="FunFam" id="3.30.160.60:FF:002285">
    <property type="entry name" value="Zinc finger protein 597"/>
    <property type="match status" value="1"/>
</dbReference>
<keyword evidence="7 14" id="KW-0863">Zinc-finger</keyword>
<dbReference type="PANTHER" id="PTHR24381:SF390">
    <property type="entry name" value="ZINC FINGER PROTEIN 37 HOMOLOG"/>
    <property type="match status" value="1"/>
</dbReference>
<dbReference type="FunFam" id="3.30.160.60:FF:001014">
    <property type="entry name" value="Zinc finger protein 597"/>
    <property type="match status" value="1"/>
</dbReference>
<dbReference type="Pfam" id="PF00096">
    <property type="entry name" value="zf-C2H2"/>
    <property type="match status" value="3"/>
</dbReference>
<comment type="similarity">
    <text evidence="3">Belongs to the krueppel C2H2-type zinc-finger protein family.</text>
</comment>
<dbReference type="Pfam" id="PF01352">
    <property type="entry name" value="KRAB"/>
    <property type="match status" value="1"/>
</dbReference>
<evidence type="ECO:0000256" key="3">
    <source>
        <dbReference type="ARBA" id="ARBA00006991"/>
    </source>
</evidence>
<dbReference type="Gene3D" id="3.30.160.60">
    <property type="entry name" value="Classic Zinc Finger"/>
    <property type="match status" value="7"/>
</dbReference>
<evidence type="ECO:0000256" key="10">
    <source>
        <dbReference type="ARBA" id="ARBA00023015"/>
    </source>
</evidence>
<evidence type="ECO:0000256" key="12">
    <source>
        <dbReference type="ARBA" id="ARBA00023163"/>
    </source>
</evidence>
<keyword evidence="9" id="KW-0832">Ubl conjugation</keyword>
<feature type="domain" description="C2H2-type" evidence="15">
    <location>
        <begin position="174"/>
        <end position="201"/>
    </location>
</feature>
<evidence type="ECO:0000256" key="11">
    <source>
        <dbReference type="ARBA" id="ARBA00023125"/>
    </source>
</evidence>
<evidence type="ECO:0000313" key="17">
    <source>
        <dbReference type="Proteomes" id="UP000028761"/>
    </source>
</evidence>
<dbReference type="GO" id="GO:0000981">
    <property type="term" value="F:DNA-binding transcription factor activity, RNA polymerase II-specific"/>
    <property type="evidence" value="ECO:0007669"/>
    <property type="project" value="TreeGrafter"/>
</dbReference>
<dbReference type="SUPFAM" id="SSF57667">
    <property type="entry name" value="beta-beta-alpha zinc fingers"/>
    <property type="match status" value="5"/>
</dbReference>
<dbReference type="SUPFAM" id="SSF109640">
    <property type="entry name" value="KRAB domain (Kruppel-associated box)"/>
    <property type="match status" value="1"/>
</dbReference>
<dbReference type="GO" id="GO:0005634">
    <property type="term" value="C:nucleus"/>
    <property type="evidence" value="ECO:0007669"/>
    <property type="project" value="UniProtKB-SubCell"/>
</dbReference>
<dbReference type="GeneTree" id="ENSGT00940000162263"/>
<keyword evidence="10" id="KW-0805">Transcription regulation</keyword>
<comment type="function">
    <text evidence="1">May be involved in transcriptional regulation.</text>
</comment>
<dbReference type="InterPro" id="IPR036051">
    <property type="entry name" value="KRAB_dom_sf"/>
</dbReference>
<feature type="domain" description="C2H2-type" evidence="15">
    <location>
        <begin position="387"/>
        <end position="414"/>
    </location>
</feature>
<feature type="domain" description="C2H2-type" evidence="15">
    <location>
        <begin position="202"/>
        <end position="229"/>
    </location>
</feature>
<dbReference type="Gene3D" id="6.10.140.140">
    <property type="match status" value="1"/>
</dbReference>
<evidence type="ECO:0000256" key="7">
    <source>
        <dbReference type="ARBA" id="ARBA00022771"/>
    </source>
</evidence>
<feature type="domain" description="C2H2-type" evidence="15">
    <location>
        <begin position="359"/>
        <end position="386"/>
    </location>
</feature>
<evidence type="ECO:0000256" key="8">
    <source>
        <dbReference type="ARBA" id="ARBA00022833"/>
    </source>
</evidence>
<keyword evidence="8" id="KW-0862">Zinc</keyword>
<keyword evidence="11" id="KW-0238">DNA-binding</keyword>
<evidence type="ECO:0000256" key="14">
    <source>
        <dbReference type="PROSITE-ProRule" id="PRU00042"/>
    </source>
</evidence>
<comment type="subcellular location">
    <subcellularLocation>
        <location evidence="2">Nucleus</location>
    </subcellularLocation>
</comment>
<dbReference type="OMA" id="EAYECAN"/>
<dbReference type="SMART" id="SM00355">
    <property type="entry name" value="ZnF_C2H2"/>
    <property type="match status" value="7"/>
</dbReference>
<accession>A0A8I5NF21</accession>
<dbReference type="FunFam" id="3.30.160.60:FF:001266">
    <property type="entry name" value="Zinc finger protein 662"/>
    <property type="match status" value="1"/>
</dbReference>
<dbReference type="Proteomes" id="UP000028761">
    <property type="component" value="Unplaced"/>
</dbReference>
<dbReference type="FunFam" id="3.30.160.60:FF:000609">
    <property type="entry name" value="zinc finger protein 621"/>
    <property type="match status" value="2"/>
</dbReference>
<dbReference type="FunFam" id="3.30.160.60:FF:000895">
    <property type="entry name" value="Zinc finger protein 597"/>
    <property type="match status" value="1"/>
</dbReference>
<dbReference type="AlphaFoldDB" id="A0A8I5NF21"/>
<evidence type="ECO:0000256" key="1">
    <source>
        <dbReference type="ARBA" id="ARBA00003767"/>
    </source>
</evidence>
<dbReference type="PROSITE" id="PS00028">
    <property type="entry name" value="ZINC_FINGER_C2H2_1"/>
    <property type="match status" value="7"/>
</dbReference>
<dbReference type="PANTHER" id="PTHR24381">
    <property type="entry name" value="ZINC FINGER PROTEIN"/>
    <property type="match status" value="1"/>
</dbReference>
<feature type="domain" description="C2H2-type" evidence="15">
    <location>
        <begin position="230"/>
        <end position="257"/>
    </location>
</feature>
<organism evidence="16 17">
    <name type="scientific">Papio anubis</name>
    <name type="common">Olive baboon</name>
    <dbReference type="NCBI Taxonomy" id="9555"/>
    <lineage>
        <taxon>Eukaryota</taxon>
        <taxon>Metazoa</taxon>
        <taxon>Chordata</taxon>
        <taxon>Craniata</taxon>
        <taxon>Vertebrata</taxon>
        <taxon>Euteleostomi</taxon>
        <taxon>Mammalia</taxon>
        <taxon>Eutheria</taxon>
        <taxon>Euarchontoglires</taxon>
        <taxon>Primates</taxon>
        <taxon>Haplorrhini</taxon>
        <taxon>Catarrhini</taxon>
        <taxon>Cercopithecidae</taxon>
        <taxon>Cercopithecinae</taxon>
        <taxon>Papio</taxon>
    </lineage>
</organism>
<dbReference type="InterPro" id="IPR013087">
    <property type="entry name" value="Znf_C2H2_type"/>
</dbReference>
<protein>
    <recommendedName>
        <fullName evidence="15">C2H2-type domain-containing protein</fullName>
    </recommendedName>
</protein>
<reference evidence="16" key="2">
    <citation type="submission" date="2025-09" db="UniProtKB">
        <authorList>
            <consortium name="Ensembl"/>
        </authorList>
    </citation>
    <scope>IDENTIFICATION</scope>
</reference>
<evidence type="ECO:0000256" key="5">
    <source>
        <dbReference type="ARBA" id="ARBA00022723"/>
    </source>
</evidence>
<keyword evidence="13" id="KW-0539">Nucleus</keyword>
<keyword evidence="17" id="KW-1185">Reference proteome</keyword>
<keyword evidence="12" id="KW-0804">Transcription</keyword>